<evidence type="ECO:0000313" key="3">
    <source>
        <dbReference type="Proteomes" id="UP001204798"/>
    </source>
</evidence>
<sequence>MAVKETGKREIIKKGEVAEVLSKQRLNLLITLFLVLCAVFLWLLRTTPEGQRWLASWQARRNAALSQKRFHEALKNDPYLGFPLGKVGIENLPEGELPILLVVLGRCDGCNENVVYDWAEMGKWETLRKAVRFVLVLQEGTKKVEEIGEKAKGMSLVSDEKGEIVRRLNAFFVPRAYGFKSGKLVWVQREANLDKVGILEKFFEVVKGRDEAQSLINEWSREMREKAWGKTLVGLEKEGDER</sequence>
<dbReference type="RefSeq" id="WP_259102191.1">
    <property type="nucleotide sequence ID" value="NZ_CP130454.1"/>
</dbReference>
<evidence type="ECO:0000313" key="2">
    <source>
        <dbReference type="EMBL" id="MCS3921221.1"/>
    </source>
</evidence>
<proteinExistence type="predicted"/>
<accession>A0ABT2EUU4</accession>
<feature type="transmembrane region" description="Helical" evidence="1">
    <location>
        <begin position="26"/>
        <end position="44"/>
    </location>
</feature>
<keyword evidence="1" id="KW-1133">Transmembrane helix</keyword>
<dbReference type="Proteomes" id="UP001204798">
    <property type="component" value="Unassembled WGS sequence"/>
</dbReference>
<evidence type="ECO:0000256" key="1">
    <source>
        <dbReference type="SAM" id="Phobius"/>
    </source>
</evidence>
<keyword evidence="1" id="KW-0472">Membrane</keyword>
<keyword evidence="1" id="KW-0812">Transmembrane</keyword>
<reference evidence="2 3" key="1">
    <citation type="submission" date="2022-08" db="EMBL/GenBank/DDBJ databases">
        <title>Bacterial and archaeal communities from various locations to study Microbial Dark Matter (Phase II).</title>
        <authorList>
            <person name="Stepanauskas R."/>
        </authorList>
    </citation>
    <scope>NUCLEOTIDE SEQUENCE [LARGE SCALE GENOMIC DNA]</scope>
    <source>
        <strain evidence="2 3">PD1</strain>
    </source>
</reference>
<name>A0ABT2EUU4_9BACT</name>
<comment type="caution">
    <text evidence="2">The sequence shown here is derived from an EMBL/GenBank/DDBJ whole genome shotgun (WGS) entry which is preliminary data.</text>
</comment>
<protein>
    <recommendedName>
        <fullName evidence="4">Thioredoxin-like fold domain-containing protein</fullName>
    </recommendedName>
</protein>
<evidence type="ECO:0008006" key="4">
    <source>
        <dbReference type="Google" id="ProtNLM"/>
    </source>
</evidence>
<gene>
    <name evidence="2" type="ORF">M2350_003667</name>
</gene>
<keyword evidence="3" id="KW-1185">Reference proteome</keyword>
<dbReference type="EMBL" id="JANUCP010000011">
    <property type="protein sequence ID" value="MCS3921221.1"/>
    <property type="molecule type" value="Genomic_DNA"/>
</dbReference>
<organism evidence="2 3">
    <name type="scientific">Candidatus Fervidibacter sacchari</name>
    <dbReference type="NCBI Taxonomy" id="1448929"/>
    <lineage>
        <taxon>Bacteria</taxon>
        <taxon>Candidatus Fervidibacterota</taxon>
        <taxon>Candidatus Fervidibacter</taxon>
    </lineage>
</organism>